<evidence type="ECO:0000313" key="2">
    <source>
        <dbReference type="EMBL" id="BAD33562.1"/>
    </source>
</evidence>
<name>Q69PH6_ORYSJ</name>
<gene>
    <name evidence="2" type="primary">OJ1081_G10.21</name>
</gene>
<dbReference type="AlphaFoldDB" id="Q69PH6"/>
<protein>
    <submittedName>
        <fullName evidence="2">Uncharacterized protein</fullName>
    </submittedName>
</protein>
<sequence length="148" mass="15586">MENGAELEGWRCSLMTAPGSRPSFASGRWGSGGSGAGGAVEVVALPRVLGAWRRNLVRDRGCGGGRPRPGAIAVAASPRARCGGTAKPKSAKQPTNYSYYYHPSPCPGSAAAISPRFFCPRHNTKPPSQYHPTARRVAATKGSRPHRC</sequence>
<dbReference type="Proteomes" id="UP000000763">
    <property type="component" value="Chromosome 9"/>
</dbReference>
<accession>Q69PH6</accession>
<dbReference type="EMBL" id="AP005551">
    <property type="protein sequence ID" value="BAD33562.1"/>
    <property type="molecule type" value="Genomic_DNA"/>
</dbReference>
<evidence type="ECO:0000256" key="1">
    <source>
        <dbReference type="SAM" id="MobiDB-lite"/>
    </source>
</evidence>
<organism evidence="2 3">
    <name type="scientific">Oryza sativa subsp. japonica</name>
    <name type="common">Rice</name>
    <dbReference type="NCBI Taxonomy" id="39947"/>
    <lineage>
        <taxon>Eukaryota</taxon>
        <taxon>Viridiplantae</taxon>
        <taxon>Streptophyta</taxon>
        <taxon>Embryophyta</taxon>
        <taxon>Tracheophyta</taxon>
        <taxon>Spermatophyta</taxon>
        <taxon>Magnoliopsida</taxon>
        <taxon>Liliopsida</taxon>
        <taxon>Poales</taxon>
        <taxon>Poaceae</taxon>
        <taxon>BOP clade</taxon>
        <taxon>Oryzoideae</taxon>
        <taxon>Oryzeae</taxon>
        <taxon>Oryzinae</taxon>
        <taxon>Oryza</taxon>
        <taxon>Oryza sativa</taxon>
    </lineage>
</organism>
<reference evidence="3" key="2">
    <citation type="journal article" date="2008" name="Nucleic Acids Res.">
        <title>The rice annotation project database (RAP-DB): 2008 update.</title>
        <authorList>
            <consortium name="The rice annotation project (RAP)"/>
        </authorList>
    </citation>
    <scope>GENOME REANNOTATION</scope>
    <source>
        <strain evidence="3">cv. Nipponbare</strain>
    </source>
</reference>
<feature type="region of interest" description="Disordered" evidence="1">
    <location>
        <begin position="122"/>
        <end position="148"/>
    </location>
</feature>
<evidence type="ECO:0000313" key="3">
    <source>
        <dbReference type="Proteomes" id="UP000000763"/>
    </source>
</evidence>
<proteinExistence type="predicted"/>
<reference evidence="3" key="1">
    <citation type="journal article" date="2005" name="Nature">
        <title>The map-based sequence of the rice genome.</title>
        <authorList>
            <consortium name="International rice genome sequencing project (IRGSP)"/>
            <person name="Matsumoto T."/>
            <person name="Wu J."/>
            <person name="Kanamori H."/>
            <person name="Katayose Y."/>
            <person name="Fujisawa M."/>
            <person name="Namiki N."/>
            <person name="Mizuno H."/>
            <person name="Yamamoto K."/>
            <person name="Antonio B.A."/>
            <person name="Baba T."/>
            <person name="Sakata K."/>
            <person name="Nagamura Y."/>
            <person name="Aoki H."/>
            <person name="Arikawa K."/>
            <person name="Arita K."/>
            <person name="Bito T."/>
            <person name="Chiden Y."/>
            <person name="Fujitsuka N."/>
            <person name="Fukunaka R."/>
            <person name="Hamada M."/>
            <person name="Harada C."/>
            <person name="Hayashi A."/>
            <person name="Hijishita S."/>
            <person name="Honda M."/>
            <person name="Hosokawa S."/>
            <person name="Ichikawa Y."/>
            <person name="Idonuma A."/>
            <person name="Iijima M."/>
            <person name="Ikeda M."/>
            <person name="Ikeno M."/>
            <person name="Ito K."/>
            <person name="Ito S."/>
            <person name="Ito T."/>
            <person name="Ito Y."/>
            <person name="Ito Y."/>
            <person name="Iwabuchi A."/>
            <person name="Kamiya K."/>
            <person name="Karasawa W."/>
            <person name="Kurita K."/>
            <person name="Katagiri S."/>
            <person name="Kikuta A."/>
            <person name="Kobayashi H."/>
            <person name="Kobayashi N."/>
            <person name="Machita K."/>
            <person name="Maehara T."/>
            <person name="Masukawa M."/>
            <person name="Mizubayashi T."/>
            <person name="Mukai Y."/>
            <person name="Nagasaki H."/>
            <person name="Nagata Y."/>
            <person name="Naito S."/>
            <person name="Nakashima M."/>
            <person name="Nakama Y."/>
            <person name="Nakamichi Y."/>
            <person name="Nakamura M."/>
            <person name="Meguro A."/>
            <person name="Negishi M."/>
            <person name="Ohta I."/>
            <person name="Ohta T."/>
            <person name="Okamoto M."/>
            <person name="Ono N."/>
            <person name="Saji S."/>
            <person name="Sakaguchi M."/>
            <person name="Sakai K."/>
            <person name="Shibata M."/>
            <person name="Shimokawa T."/>
            <person name="Song J."/>
            <person name="Takazaki Y."/>
            <person name="Terasawa K."/>
            <person name="Tsugane M."/>
            <person name="Tsuji K."/>
            <person name="Ueda S."/>
            <person name="Waki K."/>
            <person name="Yamagata H."/>
            <person name="Yamamoto M."/>
            <person name="Yamamoto S."/>
            <person name="Yamane H."/>
            <person name="Yoshiki S."/>
            <person name="Yoshihara R."/>
            <person name="Yukawa K."/>
            <person name="Zhong H."/>
            <person name="Yano M."/>
            <person name="Yuan Q."/>
            <person name="Ouyang S."/>
            <person name="Liu J."/>
            <person name="Jones K.M."/>
            <person name="Gansberger K."/>
            <person name="Moffat K."/>
            <person name="Hill J."/>
            <person name="Bera J."/>
            <person name="Fadrosh D."/>
            <person name="Jin S."/>
            <person name="Johri S."/>
            <person name="Kim M."/>
            <person name="Overton L."/>
            <person name="Reardon M."/>
            <person name="Tsitrin T."/>
            <person name="Vuong H."/>
            <person name="Weaver B."/>
            <person name="Ciecko A."/>
            <person name="Tallon L."/>
            <person name="Jackson J."/>
            <person name="Pai G."/>
            <person name="Aken S.V."/>
            <person name="Utterback T."/>
            <person name="Reidmuller S."/>
            <person name="Feldblyum T."/>
            <person name="Hsiao J."/>
            <person name="Zismann V."/>
            <person name="Iobst S."/>
            <person name="de Vazeille A.R."/>
            <person name="Buell C.R."/>
            <person name="Ying K."/>
            <person name="Li Y."/>
            <person name="Lu T."/>
            <person name="Huang Y."/>
            <person name="Zhao Q."/>
            <person name="Feng Q."/>
            <person name="Zhang L."/>
            <person name="Zhu J."/>
            <person name="Weng Q."/>
            <person name="Mu J."/>
            <person name="Lu Y."/>
            <person name="Fan D."/>
            <person name="Liu Y."/>
            <person name="Guan J."/>
            <person name="Zhang Y."/>
            <person name="Yu S."/>
            <person name="Liu X."/>
            <person name="Zhang Y."/>
            <person name="Hong G."/>
            <person name="Han B."/>
            <person name="Choisne N."/>
            <person name="Demange N."/>
            <person name="Orjeda G."/>
            <person name="Samain S."/>
            <person name="Cattolico L."/>
            <person name="Pelletier E."/>
            <person name="Couloux A."/>
            <person name="Segurens B."/>
            <person name="Wincker P."/>
            <person name="D'Hont A."/>
            <person name="Scarpelli C."/>
            <person name="Weissenbach J."/>
            <person name="Salanoubat M."/>
            <person name="Quetier F."/>
            <person name="Yu Y."/>
            <person name="Kim H.R."/>
            <person name="Rambo T."/>
            <person name="Currie J."/>
            <person name="Collura K."/>
            <person name="Luo M."/>
            <person name="Yang T."/>
            <person name="Ammiraju J.S.S."/>
            <person name="Engler F."/>
            <person name="Soderlund C."/>
            <person name="Wing R.A."/>
            <person name="Palmer L.E."/>
            <person name="de la Bastide M."/>
            <person name="Spiegel L."/>
            <person name="Nascimento L."/>
            <person name="Zutavern T."/>
            <person name="O'Shaughnessy A."/>
            <person name="Dike S."/>
            <person name="Dedhia N."/>
            <person name="Preston R."/>
            <person name="Balija V."/>
            <person name="McCombie W.R."/>
            <person name="Chow T."/>
            <person name="Chen H."/>
            <person name="Chung M."/>
            <person name="Chen C."/>
            <person name="Shaw J."/>
            <person name="Wu H."/>
            <person name="Hsiao K."/>
            <person name="Chao Y."/>
            <person name="Chu M."/>
            <person name="Cheng C."/>
            <person name="Hour A."/>
            <person name="Lee P."/>
            <person name="Lin S."/>
            <person name="Lin Y."/>
            <person name="Liou J."/>
            <person name="Liu S."/>
            <person name="Hsing Y."/>
            <person name="Raghuvanshi S."/>
            <person name="Mohanty A."/>
            <person name="Bharti A.K."/>
            <person name="Gaur A."/>
            <person name="Gupta V."/>
            <person name="Kumar D."/>
            <person name="Ravi V."/>
            <person name="Vij S."/>
            <person name="Kapur A."/>
            <person name="Khurana P."/>
            <person name="Khurana P."/>
            <person name="Khurana J.P."/>
            <person name="Tyagi A.K."/>
            <person name="Gaikwad K."/>
            <person name="Singh A."/>
            <person name="Dalal V."/>
            <person name="Srivastava S."/>
            <person name="Dixit A."/>
            <person name="Pal A.K."/>
            <person name="Ghazi I.A."/>
            <person name="Yadav M."/>
            <person name="Pandit A."/>
            <person name="Bhargava A."/>
            <person name="Sureshbabu K."/>
            <person name="Batra K."/>
            <person name="Sharma T.R."/>
            <person name="Mohapatra T."/>
            <person name="Singh N.K."/>
            <person name="Messing J."/>
            <person name="Nelson A.B."/>
            <person name="Fuks G."/>
            <person name="Kavchok S."/>
            <person name="Keizer G."/>
            <person name="Linton E."/>
            <person name="Llaca V."/>
            <person name="Song R."/>
            <person name="Tanyolac B."/>
            <person name="Young S."/>
            <person name="Ho-Il K."/>
            <person name="Hahn J.H."/>
            <person name="Sangsakoo G."/>
            <person name="Vanavichit A."/>
            <person name="de Mattos Luiz.A.T."/>
            <person name="Zimmer P.D."/>
            <person name="Malone G."/>
            <person name="Dellagostin O."/>
            <person name="de Oliveira A.C."/>
            <person name="Bevan M."/>
            <person name="Bancroft I."/>
            <person name="Minx P."/>
            <person name="Cordum H."/>
            <person name="Wilson R."/>
            <person name="Cheng Z."/>
            <person name="Jin W."/>
            <person name="Jiang J."/>
            <person name="Leong S.A."/>
            <person name="Iwama H."/>
            <person name="Gojobori T."/>
            <person name="Itoh T."/>
            <person name="Niimura Y."/>
            <person name="Fujii Y."/>
            <person name="Habara T."/>
            <person name="Sakai H."/>
            <person name="Sato Y."/>
            <person name="Wilson G."/>
            <person name="Kumar K."/>
            <person name="McCouch S."/>
            <person name="Juretic N."/>
            <person name="Hoen D."/>
            <person name="Wright S."/>
            <person name="Bruskiewich R."/>
            <person name="Bureau T."/>
            <person name="Miyao A."/>
            <person name="Hirochika H."/>
            <person name="Nishikawa T."/>
            <person name="Kadowaki K."/>
            <person name="Sugiura M."/>
            <person name="Burr B."/>
            <person name="Sasaki T."/>
        </authorList>
    </citation>
    <scope>NUCLEOTIDE SEQUENCE [LARGE SCALE GENOMIC DNA]</scope>
    <source>
        <strain evidence="3">cv. Nipponbare</strain>
    </source>
</reference>